<evidence type="ECO:0000313" key="5">
    <source>
        <dbReference type="Proteomes" id="UP000622580"/>
    </source>
</evidence>
<dbReference type="PANTHER" id="PTHR30349">
    <property type="entry name" value="PHAGE INTEGRASE-RELATED"/>
    <property type="match status" value="1"/>
</dbReference>
<dbReference type="InterPro" id="IPR050090">
    <property type="entry name" value="Tyrosine_recombinase_XerCD"/>
</dbReference>
<dbReference type="PROSITE" id="PS51898">
    <property type="entry name" value="TYR_RECOMBINASE"/>
    <property type="match status" value="1"/>
</dbReference>
<dbReference type="RefSeq" id="WP_215337915.1">
    <property type="nucleotide sequence ID" value="NZ_JAGSGD010000001.1"/>
</dbReference>
<organism evidence="4 5">
    <name type="scientific">Phenylobacterium glaciei</name>
    <dbReference type="NCBI Taxonomy" id="2803784"/>
    <lineage>
        <taxon>Bacteria</taxon>
        <taxon>Pseudomonadati</taxon>
        <taxon>Pseudomonadota</taxon>
        <taxon>Alphaproteobacteria</taxon>
        <taxon>Caulobacterales</taxon>
        <taxon>Caulobacteraceae</taxon>
        <taxon>Phenylobacterium</taxon>
    </lineage>
</organism>
<accession>A0A941HV02</accession>
<dbReference type="CDD" id="cd00397">
    <property type="entry name" value="DNA_BRE_C"/>
    <property type="match status" value="1"/>
</dbReference>
<keyword evidence="1" id="KW-0229">DNA integration</keyword>
<keyword evidence="2" id="KW-0233">DNA recombination</keyword>
<evidence type="ECO:0000256" key="1">
    <source>
        <dbReference type="ARBA" id="ARBA00022908"/>
    </source>
</evidence>
<dbReference type="EMBL" id="JAGSGD010000001">
    <property type="protein sequence ID" value="MBR7618120.1"/>
    <property type="molecule type" value="Genomic_DNA"/>
</dbReference>
<dbReference type="GO" id="GO:0015074">
    <property type="term" value="P:DNA integration"/>
    <property type="evidence" value="ECO:0007669"/>
    <property type="project" value="UniProtKB-KW"/>
</dbReference>
<dbReference type="SUPFAM" id="SSF56349">
    <property type="entry name" value="DNA breaking-rejoining enzymes"/>
    <property type="match status" value="1"/>
</dbReference>
<dbReference type="GO" id="GO:0003677">
    <property type="term" value="F:DNA binding"/>
    <property type="evidence" value="ECO:0007669"/>
    <property type="project" value="InterPro"/>
</dbReference>
<reference evidence="4" key="1">
    <citation type="submission" date="2021-04" db="EMBL/GenBank/DDBJ databases">
        <title>Draft genome assembly of strain Phenylobacterium sp. 20VBR1 using MiniION and Illumina platforms.</title>
        <authorList>
            <person name="Thomas F.A."/>
            <person name="Krishnan K.P."/>
            <person name="Sinha R.K."/>
        </authorList>
    </citation>
    <scope>NUCLEOTIDE SEQUENCE</scope>
    <source>
        <strain evidence="4">20VBR1</strain>
    </source>
</reference>
<dbReference type="GO" id="GO:0006310">
    <property type="term" value="P:DNA recombination"/>
    <property type="evidence" value="ECO:0007669"/>
    <property type="project" value="UniProtKB-KW"/>
</dbReference>
<dbReference type="InterPro" id="IPR013762">
    <property type="entry name" value="Integrase-like_cat_sf"/>
</dbReference>
<evidence type="ECO:0000256" key="2">
    <source>
        <dbReference type="ARBA" id="ARBA00023172"/>
    </source>
</evidence>
<protein>
    <submittedName>
        <fullName evidence="4">Site-specific integrase</fullName>
    </submittedName>
</protein>
<name>A0A941HV02_9CAUL</name>
<proteinExistence type="predicted"/>
<dbReference type="PANTHER" id="PTHR30349:SF64">
    <property type="entry name" value="PROPHAGE INTEGRASE INTD-RELATED"/>
    <property type="match status" value="1"/>
</dbReference>
<dbReference type="AlphaFoldDB" id="A0A941HV02"/>
<evidence type="ECO:0000259" key="3">
    <source>
        <dbReference type="PROSITE" id="PS51898"/>
    </source>
</evidence>
<dbReference type="Gene3D" id="1.10.443.10">
    <property type="entry name" value="Intergrase catalytic core"/>
    <property type="match status" value="1"/>
</dbReference>
<feature type="domain" description="Tyr recombinase" evidence="3">
    <location>
        <begin position="127"/>
        <end position="336"/>
    </location>
</feature>
<dbReference type="Pfam" id="PF00589">
    <property type="entry name" value="Phage_integrase"/>
    <property type="match status" value="1"/>
</dbReference>
<comment type="caution">
    <text evidence="4">The sequence shown here is derived from an EMBL/GenBank/DDBJ whole genome shotgun (WGS) entry which is preliminary data.</text>
</comment>
<dbReference type="InterPro" id="IPR002104">
    <property type="entry name" value="Integrase_catalytic"/>
</dbReference>
<gene>
    <name evidence="4" type="ORF">JKL49_01860</name>
</gene>
<evidence type="ECO:0000313" key="4">
    <source>
        <dbReference type="EMBL" id="MBR7618120.1"/>
    </source>
</evidence>
<dbReference type="Proteomes" id="UP000622580">
    <property type="component" value="Unassembled WGS sequence"/>
</dbReference>
<sequence>MIKRNAENERVKRDYLIWMREARGRSEETLDIAAAAIDRFQTHTGYKAFKTFRPEQATSFKADLSRQTSPASGKPLSKATLYGTLKGVQAFFEWLSREPGYRQAVRMSDAEYFTLNRNDARVATATRERPSPSLEQVRHVLSVMPTTTTLERRDRALIAFILLTGMRDAAVISLKLKRLDIGRKQVSQDARDVKTKAAKTFASHFFPVGEDVELIVREWVEELTQTHLFGPDDPVFPATRIGLDPMGQFQATGFGRDHWALANPVRAIFRKAFEAAGLPYFYPHSLRRTLMRLAYDLELSPRELKAWSQSLGHESPLTSLGSYGALSREEQGDVMAHIAVRKSDPDAATEETLRQMMALLARRRS</sequence>
<keyword evidence="5" id="KW-1185">Reference proteome</keyword>
<dbReference type="InterPro" id="IPR011010">
    <property type="entry name" value="DNA_brk_join_enz"/>
</dbReference>